<dbReference type="InterPro" id="IPR005176">
    <property type="entry name" value="PONY_dom"/>
</dbReference>
<dbReference type="Proteomes" id="UP000286134">
    <property type="component" value="Unassembled WGS sequence"/>
</dbReference>
<dbReference type="InterPro" id="IPR042460">
    <property type="entry name" value="DCN1-like_PONY"/>
</dbReference>
<dbReference type="PANTHER" id="PTHR12281:SF31">
    <property type="entry name" value="DCN1-LIKE PROTEIN 3"/>
    <property type="match status" value="1"/>
</dbReference>
<feature type="domain" description="DCUN1" evidence="2">
    <location>
        <begin position="17"/>
        <end position="218"/>
    </location>
</feature>
<accession>A0A420HPX6</accession>
<dbReference type="GO" id="GO:0031624">
    <property type="term" value="F:ubiquitin conjugating enzyme binding"/>
    <property type="evidence" value="ECO:0007669"/>
    <property type="project" value="TreeGrafter"/>
</dbReference>
<dbReference type="PANTHER" id="PTHR12281">
    <property type="entry name" value="RP42 RELATED"/>
    <property type="match status" value="1"/>
</dbReference>
<organism evidence="3 4">
    <name type="scientific">Erysiphe neolycopersici</name>
    <dbReference type="NCBI Taxonomy" id="212602"/>
    <lineage>
        <taxon>Eukaryota</taxon>
        <taxon>Fungi</taxon>
        <taxon>Dikarya</taxon>
        <taxon>Ascomycota</taxon>
        <taxon>Pezizomycotina</taxon>
        <taxon>Leotiomycetes</taxon>
        <taxon>Erysiphales</taxon>
        <taxon>Erysiphaceae</taxon>
        <taxon>Erysiphe</taxon>
    </lineage>
</organism>
<dbReference type="PROSITE" id="PS51229">
    <property type="entry name" value="DCUN1"/>
    <property type="match status" value="1"/>
</dbReference>
<dbReference type="Pfam" id="PF03556">
    <property type="entry name" value="Cullin_binding"/>
    <property type="match status" value="1"/>
</dbReference>
<reference evidence="3 4" key="1">
    <citation type="journal article" date="2018" name="BMC Genomics">
        <title>Comparative genome analyses reveal sequence features reflecting distinct modes of host-adaptation between dicot and monocot powdery mildew.</title>
        <authorList>
            <person name="Wu Y."/>
            <person name="Ma X."/>
            <person name="Pan Z."/>
            <person name="Kale S.D."/>
            <person name="Song Y."/>
            <person name="King H."/>
            <person name="Zhang Q."/>
            <person name="Presley C."/>
            <person name="Deng X."/>
            <person name="Wei C.I."/>
            <person name="Xiao S."/>
        </authorList>
    </citation>
    <scope>NUCLEOTIDE SEQUENCE [LARGE SCALE GENOMIC DNA]</scope>
    <source>
        <strain evidence="3">UMSG2</strain>
    </source>
</reference>
<dbReference type="GO" id="GO:0045116">
    <property type="term" value="P:protein neddylation"/>
    <property type="evidence" value="ECO:0007669"/>
    <property type="project" value="TreeGrafter"/>
</dbReference>
<evidence type="ECO:0000313" key="4">
    <source>
        <dbReference type="Proteomes" id="UP000286134"/>
    </source>
</evidence>
<comment type="function">
    <text evidence="1">Neddylation of cullins play an essential role in the regulation of SCF-type complexes activity.</text>
</comment>
<dbReference type="EMBL" id="MCFK01005965">
    <property type="protein sequence ID" value="RKF59514.1"/>
    <property type="molecule type" value="Genomic_DNA"/>
</dbReference>
<dbReference type="AlphaFoldDB" id="A0A420HPX6"/>
<dbReference type="GO" id="GO:0000151">
    <property type="term" value="C:ubiquitin ligase complex"/>
    <property type="evidence" value="ECO:0007669"/>
    <property type="project" value="TreeGrafter"/>
</dbReference>
<comment type="caution">
    <text evidence="3">The sequence shown here is derived from an EMBL/GenBank/DDBJ whole genome shotgun (WGS) entry which is preliminary data.</text>
</comment>
<dbReference type="Gene3D" id="1.10.238.200">
    <property type="entry name" value="Cullin, PONY binding domain"/>
    <property type="match status" value="1"/>
</dbReference>
<evidence type="ECO:0000259" key="2">
    <source>
        <dbReference type="PROSITE" id="PS51229"/>
    </source>
</evidence>
<dbReference type="GO" id="GO:0097602">
    <property type="term" value="F:cullin family protein binding"/>
    <property type="evidence" value="ECO:0007669"/>
    <property type="project" value="TreeGrafter"/>
</dbReference>
<dbReference type="OrthoDB" id="27198at2759"/>
<evidence type="ECO:0000256" key="1">
    <source>
        <dbReference type="RuleBase" id="RU410713"/>
    </source>
</evidence>
<gene>
    <name evidence="3" type="ORF">OnM2_059010</name>
</gene>
<sequence length="223" mass="25976">MTFNSYFSNNNSQSKPKERENLEKLFQTYHDPRYEKDTLGVDGVMRYLQDLGVNLETAEIFIPLEIVQAPGLGEITKSGFVDGWLAVGSCEQISKQKNYVSSQIQQMSIDMALFKRIYRHAFFASKESSQKAIPLENAIVYWSLLFNSKARKWASNSTDWLQLWIEYLQQNWNRTVNKDMWNQTFEFYQKSIMDEKLSFWSEDGAWPGVIDGFVAYVKPKIGL</sequence>
<dbReference type="STRING" id="212602.A0A420HPX6"/>
<dbReference type="GO" id="GO:0032182">
    <property type="term" value="F:ubiquitin-like protein binding"/>
    <property type="evidence" value="ECO:0007669"/>
    <property type="project" value="TreeGrafter"/>
</dbReference>
<keyword evidence="4" id="KW-1185">Reference proteome</keyword>
<dbReference type="Gene3D" id="1.10.238.10">
    <property type="entry name" value="EF-hand"/>
    <property type="match status" value="1"/>
</dbReference>
<proteinExistence type="predicted"/>
<dbReference type="InterPro" id="IPR014764">
    <property type="entry name" value="DCN-prot"/>
</dbReference>
<evidence type="ECO:0000313" key="3">
    <source>
        <dbReference type="EMBL" id="RKF59514.1"/>
    </source>
</evidence>
<name>A0A420HPX6_9PEZI</name>
<protein>
    <recommendedName>
        <fullName evidence="1">Defective in cullin neddylation protein</fullName>
    </recommendedName>
</protein>